<reference evidence="14 15" key="1">
    <citation type="submission" date="2019-08" db="EMBL/GenBank/DDBJ databases">
        <title>In-depth cultivation of the pig gut microbiome towards novel bacterial diversity and tailored functional studies.</title>
        <authorList>
            <person name="Wylensek D."/>
            <person name="Hitch T.C.A."/>
            <person name="Clavel T."/>
        </authorList>
    </citation>
    <scope>NUCLEOTIDE SEQUENCE [LARGE SCALE GENOMIC DNA]</scope>
    <source>
        <strain evidence="14 15">WCA-383-APC-5B</strain>
    </source>
</reference>
<evidence type="ECO:0000313" key="15">
    <source>
        <dbReference type="Proteomes" id="UP000460287"/>
    </source>
</evidence>
<dbReference type="GO" id="GO:0005886">
    <property type="term" value="C:plasma membrane"/>
    <property type="evidence" value="ECO:0007669"/>
    <property type="project" value="UniProtKB-SubCell"/>
</dbReference>
<feature type="transmembrane region" description="Helical" evidence="13">
    <location>
        <begin position="385"/>
        <end position="410"/>
    </location>
</feature>
<protein>
    <recommendedName>
        <fullName evidence="4">Probable multidrug resistance protein NorM</fullName>
    </recommendedName>
    <alternativeName>
        <fullName evidence="12">Multidrug-efflux transporter</fullName>
    </alternativeName>
</protein>
<proteinExistence type="inferred from homology"/>
<feature type="transmembrane region" description="Helical" evidence="13">
    <location>
        <begin position="88"/>
        <end position="110"/>
    </location>
</feature>
<evidence type="ECO:0000256" key="6">
    <source>
        <dbReference type="ARBA" id="ARBA00022449"/>
    </source>
</evidence>
<feature type="transmembrane region" description="Helical" evidence="13">
    <location>
        <begin position="355"/>
        <end position="373"/>
    </location>
</feature>
<feature type="transmembrane region" description="Helical" evidence="13">
    <location>
        <begin position="53"/>
        <end position="76"/>
    </location>
</feature>
<feature type="transmembrane region" description="Helical" evidence="13">
    <location>
        <begin position="316"/>
        <end position="340"/>
    </location>
</feature>
<feature type="transmembrane region" description="Helical" evidence="13">
    <location>
        <begin position="193"/>
        <end position="215"/>
    </location>
</feature>
<organism evidence="14 15">
    <name type="scientific">Inconstantimicrobium porci</name>
    <dbReference type="NCBI Taxonomy" id="2652291"/>
    <lineage>
        <taxon>Bacteria</taxon>
        <taxon>Bacillati</taxon>
        <taxon>Bacillota</taxon>
        <taxon>Clostridia</taxon>
        <taxon>Eubacteriales</taxon>
        <taxon>Clostridiaceae</taxon>
        <taxon>Inconstantimicrobium</taxon>
    </lineage>
</organism>
<evidence type="ECO:0000256" key="13">
    <source>
        <dbReference type="SAM" id="Phobius"/>
    </source>
</evidence>
<sequence length="460" mass="50569">MDNKKEFYKDVWKLALPITIQCLLQSSFSIVDQIMVGSLGSVSIAGIGLGGKFSSLFITTVTAVSTAAGILIAQYYGNKDEKGVNESFVSSMLFSLIIAVLFTIPSMIIAENIMKMYSKDVATINASASYLRIVSYGFIPLTFTLIMETLLRCIGYAKYPMYSSVLAVILNTVLNYILIFGKFGFSGMGLEGAAIATNISRIVEFVVILGFFIYVKQKENIYVSFNVHIKADFIKKVLVVLIPILFCEFLWSLGENIYSMIYGRIGTEACAAMTLTSSIQSLTIGAFNGVSAAAGIMVGRQLGAGDFDESYHTSKVFVYLGIIGSVIIGILVTLTAPLYVKLFAVSEDVRKTTCYILYAFSIILFVKVTNMILEGSVLRSGGNTKITLIIDFIGTWIFGIPLGLVTAFVFNMPIYYVYFILSLEEAVRMAISIVVFKKRIWMNNITNDASYKSSELGVEK</sequence>
<feature type="transmembrane region" description="Helical" evidence="13">
    <location>
        <begin position="416"/>
        <end position="436"/>
    </location>
</feature>
<accession>A0A7X2N0H4</accession>
<comment type="caution">
    <text evidence="14">The sequence shown here is derived from an EMBL/GenBank/DDBJ whole genome shotgun (WGS) entry which is preliminary data.</text>
</comment>
<dbReference type="GO" id="GO:0006811">
    <property type="term" value="P:monoatomic ion transport"/>
    <property type="evidence" value="ECO:0007669"/>
    <property type="project" value="UniProtKB-KW"/>
</dbReference>
<feature type="transmembrane region" description="Helical" evidence="13">
    <location>
        <begin position="130"/>
        <end position="147"/>
    </location>
</feature>
<dbReference type="AlphaFoldDB" id="A0A7X2N0H4"/>
<feature type="transmembrane region" description="Helical" evidence="13">
    <location>
        <begin position="236"/>
        <end position="254"/>
    </location>
</feature>
<dbReference type="CDD" id="cd13134">
    <property type="entry name" value="MATE_like_8"/>
    <property type="match status" value="1"/>
</dbReference>
<evidence type="ECO:0000256" key="5">
    <source>
        <dbReference type="ARBA" id="ARBA00022448"/>
    </source>
</evidence>
<evidence type="ECO:0000256" key="7">
    <source>
        <dbReference type="ARBA" id="ARBA00022475"/>
    </source>
</evidence>
<evidence type="ECO:0000256" key="2">
    <source>
        <dbReference type="ARBA" id="ARBA00004651"/>
    </source>
</evidence>
<keyword evidence="10" id="KW-0406">Ion transport</keyword>
<comment type="subcellular location">
    <subcellularLocation>
        <location evidence="2">Cell membrane</location>
        <topology evidence="2">Multi-pass membrane protein</topology>
    </subcellularLocation>
</comment>
<keyword evidence="7" id="KW-1003">Cell membrane</keyword>
<keyword evidence="6" id="KW-0050">Antiport</keyword>
<dbReference type="PANTHER" id="PTHR43298">
    <property type="entry name" value="MULTIDRUG RESISTANCE PROTEIN NORM-RELATED"/>
    <property type="match status" value="1"/>
</dbReference>
<evidence type="ECO:0000313" key="14">
    <source>
        <dbReference type="EMBL" id="MSR92458.1"/>
    </source>
</evidence>
<dbReference type="InterPro" id="IPR002528">
    <property type="entry name" value="MATE_fam"/>
</dbReference>
<evidence type="ECO:0000256" key="11">
    <source>
        <dbReference type="ARBA" id="ARBA00023136"/>
    </source>
</evidence>
<dbReference type="EMBL" id="VULX01000032">
    <property type="protein sequence ID" value="MSR92458.1"/>
    <property type="molecule type" value="Genomic_DNA"/>
</dbReference>
<evidence type="ECO:0000256" key="9">
    <source>
        <dbReference type="ARBA" id="ARBA00022989"/>
    </source>
</evidence>
<dbReference type="InterPro" id="IPR050222">
    <property type="entry name" value="MATE_MdtK"/>
</dbReference>
<dbReference type="RefSeq" id="WP_154532376.1">
    <property type="nucleotide sequence ID" value="NZ_JAQXTV010000195.1"/>
</dbReference>
<name>A0A7X2N0H4_9CLOT</name>
<keyword evidence="11 13" id="KW-0472">Membrane</keyword>
<keyword evidence="9 13" id="KW-1133">Transmembrane helix</keyword>
<comment type="similarity">
    <text evidence="3">Belongs to the multi antimicrobial extrusion (MATE) (TC 2.A.66.1) family.</text>
</comment>
<gene>
    <name evidence="14" type="ORF">FYJ33_13920</name>
</gene>
<evidence type="ECO:0000256" key="12">
    <source>
        <dbReference type="ARBA" id="ARBA00031636"/>
    </source>
</evidence>
<feature type="transmembrane region" description="Helical" evidence="13">
    <location>
        <begin position="282"/>
        <end position="304"/>
    </location>
</feature>
<dbReference type="Proteomes" id="UP000460287">
    <property type="component" value="Unassembled WGS sequence"/>
</dbReference>
<dbReference type="Pfam" id="PF01554">
    <property type="entry name" value="MatE"/>
    <property type="match status" value="2"/>
</dbReference>
<comment type="function">
    <text evidence="1">Multidrug efflux pump.</text>
</comment>
<evidence type="ECO:0000256" key="3">
    <source>
        <dbReference type="ARBA" id="ARBA00010199"/>
    </source>
</evidence>
<dbReference type="PANTHER" id="PTHR43298:SF2">
    <property type="entry name" value="FMN_FAD EXPORTER YEEO-RELATED"/>
    <property type="match status" value="1"/>
</dbReference>
<dbReference type="NCBIfam" id="TIGR00797">
    <property type="entry name" value="matE"/>
    <property type="match status" value="1"/>
</dbReference>
<dbReference type="PIRSF" id="PIRSF006603">
    <property type="entry name" value="DinF"/>
    <property type="match status" value="1"/>
</dbReference>
<evidence type="ECO:0000256" key="8">
    <source>
        <dbReference type="ARBA" id="ARBA00022692"/>
    </source>
</evidence>
<dbReference type="GO" id="GO:0015297">
    <property type="term" value="F:antiporter activity"/>
    <property type="evidence" value="ECO:0007669"/>
    <property type="project" value="UniProtKB-KW"/>
</dbReference>
<keyword evidence="8 13" id="KW-0812">Transmembrane</keyword>
<keyword evidence="5" id="KW-0813">Transport</keyword>
<evidence type="ECO:0000256" key="10">
    <source>
        <dbReference type="ARBA" id="ARBA00023065"/>
    </source>
</evidence>
<feature type="transmembrane region" description="Helical" evidence="13">
    <location>
        <begin position="159"/>
        <end position="181"/>
    </location>
</feature>
<evidence type="ECO:0000256" key="1">
    <source>
        <dbReference type="ARBA" id="ARBA00003408"/>
    </source>
</evidence>
<evidence type="ECO:0000256" key="4">
    <source>
        <dbReference type="ARBA" id="ARBA00020268"/>
    </source>
</evidence>
<keyword evidence="15" id="KW-1185">Reference proteome</keyword>
<dbReference type="InterPro" id="IPR048279">
    <property type="entry name" value="MdtK-like"/>
</dbReference>
<dbReference type="GO" id="GO:0042910">
    <property type="term" value="F:xenobiotic transmembrane transporter activity"/>
    <property type="evidence" value="ECO:0007669"/>
    <property type="project" value="InterPro"/>
</dbReference>